<evidence type="ECO:0000256" key="7">
    <source>
        <dbReference type="ARBA" id="ARBA00039751"/>
    </source>
</evidence>
<evidence type="ECO:0000256" key="9">
    <source>
        <dbReference type="PIRSR" id="PIRSR000189-1"/>
    </source>
</evidence>
<comment type="similarity">
    <text evidence="2">Belongs to the DAMOX/DASOX family.</text>
</comment>
<dbReference type="GO" id="GO:0003884">
    <property type="term" value="F:D-amino-acid oxidase activity"/>
    <property type="evidence" value="ECO:0007669"/>
    <property type="project" value="UniProtKB-EC"/>
</dbReference>
<evidence type="ECO:0000259" key="10">
    <source>
        <dbReference type="Pfam" id="PF01266"/>
    </source>
</evidence>
<dbReference type="EMBL" id="LRQV01000097">
    <property type="protein sequence ID" value="KXK59774.1"/>
    <property type="molecule type" value="Genomic_DNA"/>
</dbReference>
<dbReference type="PROSITE" id="PS00677">
    <property type="entry name" value="DAO"/>
    <property type="match status" value="1"/>
</dbReference>
<dbReference type="Gene3D" id="3.40.50.720">
    <property type="entry name" value="NAD(P)-binding Rossmann-like Domain"/>
    <property type="match status" value="1"/>
</dbReference>
<dbReference type="PANTHER" id="PTHR11530">
    <property type="entry name" value="D-AMINO ACID OXIDASE"/>
    <property type="match status" value="1"/>
</dbReference>
<dbReference type="GO" id="GO:0019478">
    <property type="term" value="P:D-amino acid catabolic process"/>
    <property type="evidence" value="ECO:0007669"/>
    <property type="project" value="TreeGrafter"/>
</dbReference>
<sequence>MTGTTDAVVVGGGIVGLTAAVRLQEQGARVTVLAPDDPERTVSTVAAAVWYPTHTDEDPRVLRWARDTYTVLTRQAAEGVPGVVLRPTRMLLRGRFDGPPWWAEATGDLVVHPADPPYEVELRFTAPTVEMSPYLAWLRDRLLAGGGRVVRQRLSSLDDAFTGTAETGGAATVVNATGLAARELADDPAVYPVRGHIVLVANPGLTTSVRDEANPRGITYVHPRRHDVVLGGTFDPQRSDTDPDPATAEAIRARCVELVPELADAPVVGERIGLRPARHGGPRVERESTGVPGRRLVHAYGHGGAGVTLAWGCADEVAALATG</sequence>
<comment type="cofactor">
    <cofactor evidence="1 9">
        <name>FAD</name>
        <dbReference type="ChEBI" id="CHEBI:57692"/>
    </cofactor>
</comment>
<dbReference type="Pfam" id="PF01266">
    <property type="entry name" value="DAO"/>
    <property type="match status" value="1"/>
</dbReference>
<reference evidence="11 12" key="1">
    <citation type="submission" date="2016-01" db="EMBL/GenBank/DDBJ databases">
        <title>Whole genome sequence and analysis of Micromonospora rosaria DSM 803, which can produce antibacterial substance rosamicin.</title>
        <authorList>
            <person name="Yang H."/>
            <person name="He X."/>
            <person name="Zhu D."/>
        </authorList>
    </citation>
    <scope>NUCLEOTIDE SEQUENCE [LARGE SCALE GENOMIC DNA]</scope>
    <source>
        <strain evidence="11 12">DSM 803</strain>
    </source>
</reference>
<comment type="catalytic activity">
    <reaction evidence="8">
        <text>a D-alpha-amino acid + O2 + H2O = a 2-oxocarboxylate + H2O2 + NH4(+)</text>
        <dbReference type="Rhea" id="RHEA:21816"/>
        <dbReference type="ChEBI" id="CHEBI:15377"/>
        <dbReference type="ChEBI" id="CHEBI:15379"/>
        <dbReference type="ChEBI" id="CHEBI:16240"/>
        <dbReference type="ChEBI" id="CHEBI:28938"/>
        <dbReference type="ChEBI" id="CHEBI:35179"/>
        <dbReference type="ChEBI" id="CHEBI:59871"/>
        <dbReference type="EC" id="1.4.3.3"/>
    </reaction>
    <physiologicalReaction direction="left-to-right" evidence="8">
        <dbReference type="Rhea" id="RHEA:21817"/>
    </physiologicalReaction>
</comment>
<comment type="caution">
    <text evidence="11">The sequence shown here is derived from an EMBL/GenBank/DDBJ whole genome shotgun (WGS) entry which is preliminary data.</text>
</comment>
<dbReference type="GO" id="GO:0071949">
    <property type="term" value="F:FAD binding"/>
    <property type="evidence" value="ECO:0007669"/>
    <property type="project" value="InterPro"/>
</dbReference>
<dbReference type="GO" id="GO:0005737">
    <property type="term" value="C:cytoplasm"/>
    <property type="evidence" value="ECO:0007669"/>
    <property type="project" value="TreeGrafter"/>
</dbReference>
<evidence type="ECO:0000256" key="4">
    <source>
        <dbReference type="ARBA" id="ARBA00022827"/>
    </source>
</evidence>
<dbReference type="Gene3D" id="3.30.9.10">
    <property type="entry name" value="D-Amino Acid Oxidase, subunit A, domain 2"/>
    <property type="match status" value="1"/>
</dbReference>
<dbReference type="SUPFAM" id="SSF54373">
    <property type="entry name" value="FAD-linked reductases, C-terminal domain"/>
    <property type="match status" value="1"/>
</dbReference>
<dbReference type="Proteomes" id="UP000070620">
    <property type="component" value="Unassembled WGS sequence"/>
</dbReference>
<feature type="binding site" evidence="9">
    <location>
        <position position="220"/>
    </location>
    <ligand>
        <name>D-dopa</name>
        <dbReference type="ChEBI" id="CHEBI:149689"/>
    </ligand>
</feature>
<accession>A0A136PN34</accession>
<evidence type="ECO:0000256" key="5">
    <source>
        <dbReference type="ARBA" id="ARBA00023002"/>
    </source>
</evidence>
<evidence type="ECO:0000313" key="12">
    <source>
        <dbReference type="Proteomes" id="UP000070620"/>
    </source>
</evidence>
<evidence type="ECO:0000256" key="2">
    <source>
        <dbReference type="ARBA" id="ARBA00006730"/>
    </source>
</evidence>
<protein>
    <recommendedName>
        <fullName evidence="7">D-amino-acid oxidase</fullName>
        <ecNumber evidence="6">1.4.3.3</ecNumber>
    </recommendedName>
</protein>
<keyword evidence="5" id="KW-0560">Oxidoreductase</keyword>
<feature type="binding site" evidence="9">
    <location>
        <begin position="303"/>
        <end position="308"/>
    </location>
    <ligand>
        <name>FAD</name>
        <dbReference type="ChEBI" id="CHEBI:57692"/>
    </ligand>
</feature>
<dbReference type="EC" id="1.4.3.3" evidence="6"/>
<keyword evidence="3" id="KW-0285">Flavoprotein</keyword>
<organism evidence="11 12">
    <name type="scientific">Micromonospora rosaria</name>
    <dbReference type="NCBI Taxonomy" id="47874"/>
    <lineage>
        <taxon>Bacteria</taxon>
        <taxon>Bacillati</taxon>
        <taxon>Actinomycetota</taxon>
        <taxon>Actinomycetes</taxon>
        <taxon>Micromonosporales</taxon>
        <taxon>Micromonosporaceae</taxon>
        <taxon>Micromonospora</taxon>
    </lineage>
</organism>
<dbReference type="OrthoDB" id="246701at2"/>
<name>A0A136PN34_9ACTN</name>
<feature type="domain" description="FAD dependent oxidoreductase" evidence="10">
    <location>
        <begin position="6"/>
        <end position="320"/>
    </location>
</feature>
<dbReference type="SUPFAM" id="SSF51971">
    <property type="entry name" value="Nucleotide-binding domain"/>
    <property type="match status" value="1"/>
</dbReference>
<proteinExistence type="inferred from homology"/>
<gene>
    <name evidence="11" type="ORF">AWW66_22380</name>
</gene>
<evidence type="ECO:0000256" key="8">
    <source>
        <dbReference type="ARBA" id="ARBA00049547"/>
    </source>
</evidence>
<evidence type="ECO:0000256" key="6">
    <source>
        <dbReference type="ARBA" id="ARBA00039101"/>
    </source>
</evidence>
<feature type="binding site" evidence="9">
    <location>
        <position position="304"/>
    </location>
    <ligand>
        <name>D-dopa</name>
        <dbReference type="ChEBI" id="CHEBI:149689"/>
    </ligand>
</feature>
<evidence type="ECO:0000256" key="3">
    <source>
        <dbReference type="ARBA" id="ARBA00022630"/>
    </source>
</evidence>
<dbReference type="InterPro" id="IPR006076">
    <property type="entry name" value="FAD-dep_OxRdtase"/>
</dbReference>
<dbReference type="RefSeq" id="WP_067369900.1">
    <property type="nucleotide sequence ID" value="NZ_JBIUBN010000006.1"/>
</dbReference>
<dbReference type="PIRSF" id="PIRSF000189">
    <property type="entry name" value="D-aa_oxidase"/>
    <property type="match status" value="1"/>
</dbReference>
<dbReference type="InterPro" id="IPR006181">
    <property type="entry name" value="D-amino_acid_oxidase_CS"/>
</dbReference>
<dbReference type="PANTHER" id="PTHR11530:SF11">
    <property type="entry name" value="D-ASPARTATE OXIDASE"/>
    <property type="match status" value="1"/>
</dbReference>
<dbReference type="InterPro" id="IPR023209">
    <property type="entry name" value="DAO"/>
</dbReference>
<feature type="binding site" evidence="9">
    <location>
        <position position="275"/>
    </location>
    <ligand>
        <name>D-dopa</name>
        <dbReference type="ChEBI" id="CHEBI:149689"/>
    </ligand>
</feature>
<feature type="binding site" evidence="9">
    <location>
        <position position="177"/>
    </location>
    <ligand>
        <name>FAD</name>
        <dbReference type="ChEBI" id="CHEBI:57692"/>
    </ligand>
</feature>
<keyword evidence="12" id="KW-1185">Reference proteome</keyword>
<evidence type="ECO:0000313" key="11">
    <source>
        <dbReference type="EMBL" id="KXK59774.1"/>
    </source>
</evidence>
<keyword evidence="4 9" id="KW-0274">FAD</keyword>
<evidence type="ECO:0000256" key="1">
    <source>
        <dbReference type="ARBA" id="ARBA00001974"/>
    </source>
</evidence>
<dbReference type="AlphaFoldDB" id="A0A136PN34"/>